<evidence type="ECO:0008006" key="5">
    <source>
        <dbReference type="Google" id="ProtNLM"/>
    </source>
</evidence>
<dbReference type="Proteomes" id="UP001642484">
    <property type="component" value="Unassembled WGS sequence"/>
</dbReference>
<keyword evidence="4" id="KW-1185">Reference proteome</keyword>
<dbReference type="InterPro" id="IPR011990">
    <property type="entry name" value="TPR-like_helical_dom_sf"/>
</dbReference>
<dbReference type="EMBL" id="CAXAMN010027894">
    <property type="protein sequence ID" value="CAK9113645.1"/>
    <property type="molecule type" value="Genomic_DNA"/>
</dbReference>
<proteinExistence type="predicted"/>
<keyword evidence="1" id="KW-0677">Repeat</keyword>
<reference evidence="3 4" key="1">
    <citation type="submission" date="2024-02" db="EMBL/GenBank/DDBJ databases">
        <authorList>
            <person name="Chen Y."/>
            <person name="Shah S."/>
            <person name="Dougan E. K."/>
            <person name="Thang M."/>
            <person name="Chan C."/>
        </authorList>
    </citation>
    <scope>NUCLEOTIDE SEQUENCE [LARGE SCALE GENOMIC DNA]</scope>
</reference>
<dbReference type="Pfam" id="PF01535">
    <property type="entry name" value="PPR"/>
    <property type="match status" value="1"/>
</dbReference>
<evidence type="ECO:0000256" key="1">
    <source>
        <dbReference type="ARBA" id="ARBA00022737"/>
    </source>
</evidence>
<evidence type="ECO:0000313" key="4">
    <source>
        <dbReference type="Proteomes" id="UP001642484"/>
    </source>
</evidence>
<name>A0ABP0SMY6_9DINO</name>
<protein>
    <recommendedName>
        <fullName evidence="5">Pentatricopeptide repeat-containing protein</fullName>
    </recommendedName>
</protein>
<dbReference type="PROSITE" id="PS51375">
    <property type="entry name" value="PPR"/>
    <property type="match status" value="1"/>
</dbReference>
<dbReference type="PANTHER" id="PTHR47447">
    <property type="entry name" value="OS03G0856100 PROTEIN"/>
    <property type="match status" value="1"/>
</dbReference>
<dbReference type="Gene3D" id="1.25.40.10">
    <property type="entry name" value="Tetratricopeptide repeat domain"/>
    <property type="match status" value="1"/>
</dbReference>
<sequence length="138" mass="15294">MLLWSQMPFGMANVRTFNAAISACATSAQPDVSFLLLQQMSAMVLTPDVISYSAAVHACEKGWRWKDALHLLNIMVSRSTAPNLITLNSAIAACDKAGEWQQALRLILGSKSFRAREIESAFLFCNRVLVLFFRSLPL</sequence>
<dbReference type="InterPro" id="IPR002885">
    <property type="entry name" value="PPR_rpt"/>
</dbReference>
<organism evidence="3 4">
    <name type="scientific">Durusdinium trenchii</name>
    <dbReference type="NCBI Taxonomy" id="1381693"/>
    <lineage>
        <taxon>Eukaryota</taxon>
        <taxon>Sar</taxon>
        <taxon>Alveolata</taxon>
        <taxon>Dinophyceae</taxon>
        <taxon>Suessiales</taxon>
        <taxon>Symbiodiniaceae</taxon>
        <taxon>Durusdinium</taxon>
    </lineage>
</organism>
<evidence type="ECO:0000256" key="2">
    <source>
        <dbReference type="PROSITE-ProRule" id="PRU00708"/>
    </source>
</evidence>
<feature type="repeat" description="PPR" evidence="2">
    <location>
        <begin position="48"/>
        <end position="82"/>
    </location>
</feature>
<accession>A0ABP0SMY6</accession>
<evidence type="ECO:0000313" key="3">
    <source>
        <dbReference type="EMBL" id="CAK9113645.1"/>
    </source>
</evidence>
<gene>
    <name evidence="3" type="ORF">CCMP2556_LOCUS52583</name>
</gene>
<comment type="caution">
    <text evidence="3">The sequence shown here is derived from an EMBL/GenBank/DDBJ whole genome shotgun (WGS) entry which is preliminary data.</text>
</comment>
<dbReference type="PANTHER" id="PTHR47447:SF17">
    <property type="entry name" value="OS12G0638900 PROTEIN"/>
    <property type="match status" value="1"/>
</dbReference>